<dbReference type="InterPro" id="IPR040442">
    <property type="entry name" value="Pyrv_kinase-like_dom_sf"/>
</dbReference>
<dbReference type="EMBL" id="FOGI01000003">
    <property type="protein sequence ID" value="SER44033.1"/>
    <property type="molecule type" value="Genomic_DNA"/>
</dbReference>
<accession>A0A1H9P8W1</accession>
<organism evidence="1 2">
    <name type="scientific">Actinokineospora terrae</name>
    <dbReference type="NCBI Taxonomy" id="155974"/>
    <lineage>
        <taxon>Bacteria</taxon>
        <taxon>Bacillati</taxon>
        <taxon>Actinomycetota</taxon>
        <taxon>Actinomycetes</taxon>
        <taxon>Pseudonocardiales</taxon>
        <taxon>Pseudonocardiaceae</taxon>
        <taxon>Actinokineospora</taxon>
    </lineage>
</organism>
<name>A0A1H9P8W1_9PSEU</name>
<evidence type="ECO:0000313" key="2">
    <source>
        <dbReference type="Proteomes" id="UP000199051"/>
    </source>
</evidence>
<dbReference type="RefSeq" id="WP_092775746.1">
    <property type="nucleotide sequence ID" value="NZ_FOGI01000003.1"/>
</dbReference>
<gene>
    <name evidence="1" type="ORF">SAMN04487818_103322</name>
</gene>
<dbReference type="InterPro" id="IPR039556">
    <property type="entry name" value="ICL/PEPM"/>
</dbReference>
<dbReference type="PANTHER" id="PTHR42905">
    <property type="entry name" value="PHOSPHOENOLPYRUVATE CARBOXYLASE"/>
    <property type="match status" value="1"/>
</dbReference>
<reference evidence="2" key="1">
    <citation type="submission" date="2016-10" db="EMBL/GenBank/DDBJ databases">
        <authorList>
            <person name="Varghese N."/>
            <person name="Submissions S."/>
        </authorList>
    </citation>
    <scope>NUCLEOTIDE SEQUENCE [LARGE SCALE GENOMIC DNA]</scope>
    <source>
        <strain evidence="2">DSM 44260</strain>
    </source>
</reference>
<sequence length="275" mass="27740">MTTSQQDRAAALTALHTSGTPLLLANAWDVASAVVSAAAGIPAVATTSAGVAWGLGAPDGDALSRAAAVDLIARVVSAVDVPVTADIESGFGATADEVAQTVRGVLAAGAVGVNIEDTHDGGLRPLDEQADRLAAARSAADSAGIALYINARTDAYLRGSGADEAERFAIAVRRAGAYLDAGASGVFVPGLTDLDVLARLVREIPAPVNAMVYPGAPTVAELIPTGVARISLGAAIAQSAYALVRRATRELLESGTYESVAESLSWGELNALLAR</sequence>
<keyword evidence="2" id="KW-1185">Reference proteome</keyword>
<proteinExistence type="predicted"/>
<dbReference type="GO" id="GO:0016829">
    <property type="term" value="F:lyase activity"/>
    <property type="evidence" value="ECO:0007669"/>
    <property type="project" value="UniProtKB-KW"/>
</dbReference>
<dbReference type="InterPro" id="IPR015813">
    <property type="entry name" value="Pyrv/PenolPyrv_kinase-like_dom"/>
</dbReference>
<dbReference type="SUPFAM" id="SSF51621">
    <property type="entry name" value="Phosphoenolpyruvate/pyruvate domain"/>
    <property type="match status" value="1"/>
</dbReference>
<dbReference type="PANTHER" id="PTHR42905:SF16">
    <property type="entry name" value="CARBOXYPHOSPHONOENOLPYRUVATE PHOSPHONOMUTASE-LIKE PROTEIN (AFU_ORTHOLOGUE AFUA_5G07230)"/>
    <property type="match status" value="1"/>
</dbReference>
<keyword evidence="1" id="KW-0456">Lyase</keyword>
<dbReference type="Proteomes" id="UP000199051">
    <property type="component" value="Unassembled WGS sequence"/>
</dbReference>
<dbReference type="STRING" id="155974.SAMN04487818_103322"/>
<dbReference type="Pfam" id="PF13714">
    <property type="entry name" value="PEP_mutase"/>
    <property type="match status" value="1"/>
</dbReference>
<protein>
    <submittedName>
        <fullName evidence="1">2-Methylisocitrate lyase, PEP mutase family</fullName>
    </submittedName>
</protein>
<evidence type="ECO:0000313" key="1">
    <source>
        <dbReference type="EMBL" id="SER44033.1"/>
    </source>
</evidence>
<dbReference type="CDD" id="cd00377">
    <property type="entry name" value="ICL_PEPM"/>
    <property type="match status" value="1"/>
</dbReference>
<dbReference type="AlphaFoldDB" id="A0A1H9P8W1"/>
<dbReference type="Gene3D" id="3.20.20.60">
    <property type="entry name" value="Phosphoenolpyruvate-binding domains"/>
    <property type="match status" value="1"/>
</dbReference>